<keyword evidence="1" id="KW-0175">Coiled coil</keyword>
<keyword evidence="3" id="KW-1133">Transmembrane helix</keyword>
<dbReference type="EMBL" id="BX294146">
    <property type="protein sequence ID" value="CAD75399.1"/>
    <property type="molecule type" value="Genomic_DNA"/>
</dbReference>
<dbReference type="Proteomes" id="UP000001025">
    <property type="component" value="Chromosome"/>
</dbReference>
<feature type="coiled-coil region" evidence="1">
    <location>
        <begin position="218"/>
        <end position="269"/>
    </location>
</feature>
<name>Q7UNL9_RHOBA</name>
<reference evidence="4 5" key="1">
    <citation type="journal article" date="2003" name="Proc. Natl. Acad. Sci. U.S.A.">
        <title>Complete genome sequence of the marine planctomycete Pirellula sp. strain 1.</title>
        <authorList>
            <person name="Gloeckner F.O."/>
            <person name="Kube M."/>
            <person name="Bauer M."/>
            <person name="Teeling H."/>
            <person name="Lombardot T."/>
            <person name="Ludwig W."/>
            <person name="Gade D."/>
            <person name="Beck A."/>
            <person name="Borzym K."/>
            <person name="Heitmann K."/>
            <person name="Rabus R."/>
            <person name="Schlesner H."/>
            <person name="Amann R."/>
            <person name="Reinhardt R."/>
        </authorList>
    </citation>
    <scope>NUCLEOTIDE SEQUENCE [LARGE SCALE GENOMIC DNA]</scope>
    <source>
        <strain evidence="5">DSM 10527 / NCIMB 13988 / SH1</strain>
    </source>
</reference>
<sequence>MPKASIRFAPESFHFQPLLLVRPTMLHEILRPVQRRLWLASMIRGVSTGLLIGAILALWVAIARTAFFPTMHWGWPLSIVVAGGVVGWMIGMLGRFNEQSAARLIDQHYGLKDRSITSLQFDRERKTHLDPVRELQLAEADQQLHRVNPVECVPITAPRHARWIAGLVIATTLILIVGNRNVPTLEAKPILPLAQRQSVDLRQTMLEDLEEMAEEQKDPELEALIEELSEQLDEMESASLDEADLLATLSEMEQSLAEARESLKLEMTDTMLKALAAAMKPSDAMNQAAKALEAEQYDEASEQLEAVDPSQMGDKQRRAVADNLKKMLSKLKPAQQGQLSNSISELAEGLDSKNMSQCKKCLSKLASECKQQGQRKKIGNCMSCQLNRLSQCKSECRGQCQSDSVAKSDSPSQNAGRGVSGQPLGDQATKIDSVRNEEMLTGQQSEGPSETEILQAPEGEQQAIRQYQAKYNKFKREAEAVLNSEPLPMGHRETVRKYFEAIRPNNETEAEMAMEASATDE</sequence>
<protein>
    <submittedName>
        <fullName evidence="4">Similar to myosin heavy chain</fullName>
    </submittedName>
</protein>
<feature type="transmembrane region" description="Helical" evidence="3">
    <location>
        <begin position="73"/>
        <end position="93"/>
    </location>
</feature>
<accession>Q7UNL9</accession>
<dbReference type="OrthoDB" id="265967at2"/>
<dbReference type="eggNOG" id="COG0497">
    <property type="taxonomic scope" value="Bacteria"/>
</dbReference>
<gene>
    <name evidence="4" type="ordered locus">RB7507</name>
</gene>
<keyword evidence="5" id="KW-1185">Reference proteome</keyword>
<evidence type="ECO:0000256" key="1">
    <source>
        <dbReference type="SAM" id="Coils"/>
    </source>
</evidence>
<proteinExistence type="predicted"/>
<evidence type="ECO:0000313" key="4">
    <source>
        <dbReference type="EMBL" id="CAD75399.1"/>
    </source>
</evidence>
<dbReference type="PATRIC" id="fig|243090.15.peg.3624"/>
<evidence type="ECO:0000256" key="2">
    <source>
        <dbReference type="SAM" id="MobiDB-lite"/>
    </source>
</evidence>
<dbReference type="EnsemblBacteria" id="CAD75399">
    <property type="protein sequence ID" value="CAD75399"/>
    <property type="gene ID" value="RB7507"/>
</dbReference>
<evidence type="ECO:0000313" key="5">
    <source>
        <dbReference type="Proteomes" id="UP000001025"/>
    </source>
</evidence>
<evidence type="ECO:0000256" key="3">
    <source>
        <dbReference type="SAM" id="Phobius"/>
    </source>
</evidence>
<dbReference type="InParanoid" id="Q7UNL9"/>
<feature type="compositionally biased region" description="Polar residues" evidence="2">
    <location>
        <begin position="403"/>
        <end position="415"/>
    </location>
</feature>
<dbReference type="HOGENOM" id="CLU_522609_0_0_0"/>
<keyword evidence="3" id="KW-0812">Transmembrane</keyword>
<keyword evidence="3" id="KW-0472">Membrane</keyword>
<feature type="transmembrane region" description="Helical" evidence="3">
    <location>
        <begin position="37"/>
        <end position="61"/>
    </location>
</feature>
<organism evidence="4 5">
    <name type="scientific">Rhodopirellula baltica (strain DSM 10527 / NCIMB 13988 / SH1)</name>
    <dbReference type="NCBI Taxonomy" id="243090"/>
    <lineage>
        <taxon>Bacteria</taxon>
        <taxon>Pseudomonadati</taxon>
        <taxon>Planctomycetota</taxon>
        <taxon>Planctomycetia</taxon>
        <taxon>Pirellulales</taxon>
        <taxon>Pirellulaceae</taxon>
        <taxon>Rhodopirellula</taxon>
    </lineage>
</organism>
<feature type="transmembrane region" description="Helical" evidence="3">
    <location>
        <begin position="163"/>
        <end position="182"/>
    </location>
</feature>
<dbReference type="STRING" id="243090.RB7507"/>
<feature type="region of interest" description="Disordered" evidence="2">
    <location>
        <begin position="403"/>
        <end position="427"/>
    </location>
</feature>
<dbReference type="KEGG" id="rba:RB7507"/>
<dbReference type="AlphaFoldDB" id="Q7UNL9"/>